<evidence type="ECO:0000313" key="3">
    <source>
        <dbReference type="Proteomes" id="UP000215767"/>
    </source>
</evidence>
<accession>A0A261UCQ9</accession>
<evidence type="ECO:0000256" key="1">
    <source>
        <dbReference type="SAM" id="MobiDB-lite"/>
    </source>
</evidence>
<feature type="compositionally biased region" description="Gly residues" evidence="1">
    <location>
        <begin position="73"/>
        <end position="87"/>
    </location>
</feature>
<dbReference type="Proteomes" id="UP000215767">
    <property type="component" value="Unassembled WGS sequence"/>
</dbReference>
<feature type="region of interest" description="Disordered" evidence="1">
    <location>
        <begin position="70"/>
        <end position="156"/>
    </location>
</feature>
<feature type="compositionally biased region" description="Basic and acidic residues" evidence="1">
    <location>
        <begin position="104"/>
        <end position="124"/>
    </location>
</feature>
<evidence type="ECO:0000313" key="2">
    <source>
        <dbReference type="EMBL" id="OZI59714.1"/>
    </source>
</evidence>
<proteinExistence type="predicted"/>
<comment type="caution">
    <text evidence="2">The sequence shown here is derived from an EMBL/GenBank/DDBJ whole genome shotgun (WGS) entry which is preliminary data.</text>
</comment>
<name>A0A261UCQ9_9BORD</name>
<keyword evidence="3" id="KW-1185">Reference proteome</keyword>
<gene>
    <name evidence="2" type="ORF">CAL28_09390</name>
</gene>
<organism evidence="2 3">
    <name type="scientific">Bordetella genomosp. 11</name>
    <dbReference type="NCBI Taxonomy" id="1416808"/>
    <lineage>
        <taxon>Bacteria</taxon>
        <taxon>Pseudomonadati</taxon>
        <taxon>Pseudomonadota</taxon>
        <taxon>Betaproteobacteria</taxon>
        <taxon>Burkholderiales</taxon>
        <taxon>Alcaligenaceae</taxon>
        <taxon>Bordetella</taxon>
    </lineage>
</organism>
<reference evidence="3" key="1">
    <citation type="submission" date="2017-05" db="EMBL/GenBank/DDBJ databases">
        <title>Complete and WGS of Bordetella genogroups.</title>
        <authorList>
            <person name="Spilker T."/>
            <person name="Lipuma J."/>
        </authorList>
    </citation>
    <scope>NUCLEOTIDE SEQUENCE [LARGE SCALE GENOMIC DNA]</scope>
    <source>
        <strain evidence="3">AU8856</strain>
    </source>
</reference>
<sequence length="156" mass="16304">MLLGLVVVADGGQARRASHPQGRIGEVRIGAIRGGQDVDTPWGRAGFQHHVLEGGPHAGARTVMPAGRLKQGQQGGFEGPFDGGGPAVHGRAGPGRLQQGEMQHLPHDVPARGFDGEQRAEQQRQRGNGEAGHGCAALAGNGMRKEEHPASLRCRA</sequence>
<dbReference type="EMBL" id="NEVS01000004">
    <property type="protein sequence ID" value="OZI59714.1"/>
    <property type="molecule type" value="Genomic_DNA"/>
</dbReference>
<dbReference type="AlphaFoldDB" id="A0A261UCQ9"/>
<protein>
    <submittedName>
        <fullName evidence="2">Uncharacterized protein</fullName>
    </submittedName>
</protein>